<feature type="signal peptide" evidence="1">
    <location>
        <begin position="1"/>
        <end position="21"/>
    </location>
</feature>
<accession>A0ABT3Q147</accession>
<evidence type="ECO:0000256" key="1">
    <source>
        <dbReference type="SAM" id="SignalP"/>
    </source>
</evidence>
<gene>
    <name evidence="3" type="ORF">LQ318_13035</name>
</gene>
<organism evidence="3 4">
    <name type="scientific">Fodinibius salicampi</name>
    <dbReference type="NCBI Taxonomy" id="1920655"/>
    <lineage>
        <taxon>Bacteria</taxon>
        <taxon>Pseudomonadati</taxon>
        <taxon>Balneolota</taxon>
        <taxon>Balneolia</taxon>
        <taxon>Balneolales</taxon>
        <taxon>Balneolaceae</taxon>
        <taxon>Fodinibius</taxon>
    </lineage>
</organism>
<name>A0ABT3Q147_9BACT</name>
<dbReference type="SUPFAM" id="SSF101874">
    <property type="entry name" value="YceI-like"/>
    <property type="match status" value="1"/>
</dbReference>
<dbReference type="Proteomes" id="UP001207337">
    <property type="component" value="Unassembled WGS sequence"/>
</dbReference>
<evidence type="ECO:0000313" key="4">
    <source>
        <dbReference type="Proteomes" id="UP001207337"/>
    </source>
</evidence>
<feature type="chain" id="PRO_5046663953" evidence="1">
    <location>
        <begin position="22"/>
        <end position="228"/>
    </location>
</feature>
<dbReference type="Gene3D" id="2.40.128.110">
    <property type="entry name" value="Lipid/polyisoprenoid-binding, YceI-like"/>
    <property type="match status" value="1"/>
</dbReference>
<feature type="domain" description="Lipid/polyisoprenoid-binding YceI-like" evidence="2">
    <location>
        <begin position="72"/>
        <end position="210"/>
    </location>
</feature>
<dbReference type="InterPro" id="IPR007372">
    <property type="entry name" value="Lipid/polyisoprenoid-bd_YceI"/>
</dbReference>
<dbReference type="EMBL" id="JAJNDC010000003">
    <property type="protein sequence ID" value="MCW9713830.1"/>
    <property type="molecule type" value="Genomic_DNA"/>
</dbReference>
<evidence type="ECO:0000259" key="2">
    <source>
        <dbReference type="Pfam" id="PF04264"/>
    </source>
</evidence>
<keyword evidence="4" id="KW-1185">Reference proteome</keyword>
<proteinExistence type="predicted"/>
<dbReference type="RefSeq" id="WP_265790809.1">
    <property type="nucleotide sequence ID" value="NZ_BAABRS010000003.1"/>
</dbReference>
<dbReference type="Pfam" id="PF04264">
    <property type="entry name" value="YceI"/>
    <property type="match status" value="1"/>
</dbReference>
<comment type="caution">
    <text evidence="3">The sequence shown here is derived from an EMBL/GenBank/DDBJ whole genome shotgun (WGS) entry which is preliminary data.</text>
</comment>
<protein>
    <submittedName>
        <fullName evidence="3">YceI family protein</fullName>
    </submittedName>
</protein>
<sequence>MKLSFFIILAISLLYPMASGAQSQSMPGEITIEQGGQLWIEGSAGPVDYQCNAEELSGKGQINNRSNPQSVVTNEGDVQVSVTLPVKSLNCGKSGMNRDMYEALKATKHPTISYQLLDASAVSSDQKSSDSVSENHDNGWMNIRTYGIMQIAGVKDTTTVTVQGRVLENNKFQVKGIKELHMDTYNIDPPSKMFGLIKAKKELTVHFDVTVTLQDQALSELTIIGLVR</sequence>
<keyword evidence="1" id="KW-0732">Signal</keyword>
<dbReference type="InterPro" id="IPR036761">
    <property type="entry name" value="TTHA0802/YceI-like_sf"/>
</dbReference>
<evidence type="ECO:0000313" key="3">
    <source>
        <dbReference type="EMBL" id="MCW9713830.1"/>
    </source>
</evidence>
<reference evidence="3 4" key="1">
    <citation type="submission" date="2021-11" db="EMBL/GenBank/DDBJ databases">
        <title>Aliifidinibius sp. nov., a new bacterium isolated from saline soil.</title>
        <authorList>
            <person name="Galisteo C."/>
            <person name="De La Haba R."/>
            <person name="Sanchez-Porro C."/>
            <person name="Ventosa A."/>
        </authorList>
    </citation>
    <scope>NUCLEOTIDE SEQUENCE [LARGE SCALE GENOMIC DNA]</scope>
    <source>
        <strain evidence="3 4">KACC 190600</strain>
    </source>
</reference>